<dbReference type="OrthoDB" id="8686772at2"/>
<reference evidence="1 2" key="1">
    <citation type="submission" date="2018-03" db="EMBL/GenBank/DDBJ databases">
        <title>Draft genome sequence of the first documented clinical Siccibacter turicensis isolate in Austria.</title>
        <authorList>
            <person name="Lepuschitz S."/>
            <person name="Pekard-Amenitsch S."/>
            <person name="Haunold R."/>
            <person name="Schill S."/>
            <person name="Mach R."/>
            <person name="Allerberger F."/>
            <person name="Ruppitsch W."/>
            <person name="Forsythe S.J."/>
        </authorList>
    </citation>
    <scope>NUCLEOTIDE SEQUENCE [LARGE SCALE GENOMIC DNA]</scope>
    <source>
        <strain evidence="1 2">6100069499-17</strain>
    </source>
</reference>
<protein>
    <submittedName>
        <fullName evidence="1">Type IV secretion protein Rhs</fullName>
    </submittedName>
</protein>
<evidence type="ECO:0000313" key="1">
    <source>
        <dbReference type="EMBL" id="PSN07302.1"/>
    </source>
</evidence>
<dbReference type="EMBL" id="PYEP01000005">
    <property type="protein sequence ID" value="PSN07302.1"/>
    <property type="molecule type" value="Genomic_DNA"/>
</dbReference>
<proteinExistence type="predicted"/>
<evidence type="ECO:0000313" key="2">
    <source>
        <dbReference type="Proteomes" id="UP000240212"/>
    </source>
</evidence>
<comment type="caution">
    <text evidence="1">The sequence shown here is derived from an EMBL/GenBank/DDBJ whole genome shotgun (WGS) entry which is preliminary data.</text>
</comment>
<organism evidence="1 2">
    <name type="scientific">Siccibacter turicensis</name>
    <dbReference type="NCBI Taxonomy" id="357233"/>
    <lineage>
        <taxon>Bacteria</taxon>
        <taxon>Pseudomonadati</taxon>
        <taxon>Pseudomonadota</taxon>
        <taxon>Gammaproteobacteria</taxon>
        <taxon>Enterobacterales</taxon>
        <taxon>Enterobacteriaceae</taxon>
        <taxon>Siccibacter</taxon>
    </lineage>
</organism>
<dbReference type="STRING" id="1388748.GCA_000463155_03655"/>
<accession>A0A2P8VIG0</accession>
<name>A0A2P8VIG0_9ENTR</name>
<dbReference type="Proteomes" id="UP000240212">
    <property type="component" value="Unassembled WGS sequence"/>
</dbReference>
<dbReference type="RefSeq" id="WP_106877651.1">
    <property type="nucleotide sequence ID" value="NZ_JAXCWX010000006.1"/>
</dbReference>
<dbReference type="AlphaFoldDB" id="A0A2P8VIG0"/>
<gene>
    <name evidence="1" type="ORF">C7G83_13710</name>
</gene>
<sequence>MNTLKEGGLRMLTPGETRLARRVFKNTISWHKVWIHHDSYLPFGLQSGSVAMAPDGEIYLRDLYRDDFSKASITLQHIFIHELAHVWQRERGMSVRLRGAFSWAASYDYILDERFLNEYPMEQQAQIIADYFVLIQEGYSTWRKSRNLLGVTCLNDVPEHALHALFARTLLFFP</sequence>
<keyword evidence="2" id="KW-1185">Reference proteome</keyword>